<proteinExistence type="predicted"/>
<feature type="domain" description="Autotransporter" evidence="2">
    <location>
        <begin position="633"/>
        <end position="916"/>
    </location>
</feature>
<gene>
    <name evidence="3" type="ORF">AMP9_2645</name>
</gene>
<evidence type="ECO:0000313" key="3">
    <source>
        <dbReference type="EMBL" id="VFR32239.1"/>
    </source>
</evidence>
<dbReference type="InterPro" id="IPR006315">
    <property type="entry name" value="OM_autotransptr_brl_dom"/>
</dbReference>
<name>A0A484Q600_9ZZZZ</name>
<dbReference type="AlphaFoldDB" id="A0A484Q600"/>
<dbReference type="Pfam" id="PF03797">
    <property type="entry name" value="Autotransporter"/>
    <property type="match status" value="1"/>
</dbReference>
<dbReference type="NCBIfam" id="TIGR01414">
    <property type="entry name" value="autotrans_barl"/>
    <property type="match status" value="1"/>
</dbReference>
<dbReference type="InterPro" id="IPR005546">
    <property type="entry name" value="Autotransporte_beta"/>
</dbReference>
<dbReference type="EMBL" id="CAADHY010000032">
    <property type="protein sequence ID" value="VFR32239.1"/>
    <property type="molecule type" value="Genomic_DNA"/>
</dbReference>
<protein>
    <submittedName>
        <fullName evidence="3">Autotransporter protein or domain, integral membrane beta-barrel involved in protein secretion</fullName>
    </submittedName>
</protein>
<dbReference type="InterPro" id="IPR036709">
    <property type="entry name" value="Autotransporte_beta_dom_sf"/>
</dbReference>
<sequence>MAAATSAFSASALADKLIDTLSTRQEFWTDENLTVTDTGSIIPAMNYEAIYAAGFGTLGTLTNHGTVDGKGLTALNNRGTIPLVLNTGTLTGNIAISNNSEITSLSNAGNLTGALYAVQNFGTIAQLTNSSTIASTSNDENARAIWSGTRSVIGTLTNEGTIQSAQHAIENRGLIETLSNTGKISGTASGIKSHVLGSKIHHLINAGTITGRYGLDISGAIGILTNSGTIQGVAPPGQWSTGIQYAMPLNDSEPAPVINNAGLITGGNVALGMTYIQDPGTPGRTMGVLNNGGTIAGPVVTSAMVMNAQFNLGPVDDPMSHPFLINGGQDGTQGTITGSGGAVGEIYSYSSALIFGTGNLLLNSHIIAGLPPSPGSIGLPPAPPVVVINQGATLRVDKPIRVEGSYQQDASAGLQIGIADNAVATGELDMGSGYGRLVVSDAALVAAGASVTLHRTGASYAFAPGQRYVAIDASATGTEYHANTLNYSLDDTRYDISGAAIASADRSKLVLTINGKPGGVDPTDPGAPGEPNVPGIPQNPATQANAHSALEGLSRYTGVDDDGLLNLYNAGQAIRLGGANEANRAGDQLSPANASSLGRAANASTLQLFELVSSRHENLRMGQFGGTGVATGGAGPARAAWGQAFGGHARQNRRDDVSGYDADFGGLVLGLDHAIGRRWRAGGALSYSNTQMDFKDSLTGNTSRIDSYGLIGYASYTADAWYADLSAGVIAQRYRVKRNIGFPGFSGRTRGEFDGQQYLVRAETGYPIAFGSATVTPLAALNYNFLRQDGYAETGGNGAALSVGSASLSSITSDLGLKASRTFTTAQGLLTPTVQLAWRHEYRDGKVATHASFAGDPSGQTAFSILGAKPVRDAALASAGVILNTSDTFSISARYDLQAGGGFLSQAGSLRLRQLF</sequence>
<dbReference type="GO" id="GO:0019867">
    <property type="term" value="C:outer membrane"/>
    <property type="evidence" value="ECO:0007669"/>
    <property type="project" value="InterPro"/>
</dbReference>
<evidence type="ECO:0000259" key="2">
    <source>
        <dbReference type="PROSITE" id="PS51208"/>
    </source>
</evidence>
<dbReference type="PROSITE" id="PS51208">
    <property type="entry name" value="AUTOTRANSPORTER"/>
    <property type="match status" value="1"/>
</dbReference>
<reference evidence="3" key="1">
    <citation type="submission" date="2019-03" db="EMBL/GenBank/DDBJ databases">
        <authorList>
            <person name="Danneels B."/>
        </authorList>
    </citation>
    <scope>NUCLEOTIDE SEQUENCE</scope>
</reference>
<dbReference type="SMART" id="SM00869">
    <property type="entry name" value="Autotransporter"/>
    <property type="match status" value="1"/>
</dbReference>
<organism evidence="3">
    <name type="scientific">plant metagenome</name>
    <dbReference type="NCBI Taxonomy" id="1297885"/>
    <lineage>
        <taxon>unclassified sequences</taxon>
        <taxon>metagenomes</taxon>
        <taxon>organismal metagenomes</taxon>
    </lineage>
</organism>
<dbReference type="Gene3D" id="2.40.128.130">
    <property type="entry name" value="Autotransporter beta-domain"/>
    <property type="match status" value="1"/>
</dbReference>
<accession>A0A484Q600</accession>
<feature type="region of interest" description="Disordered" evidence="1">
    <location>
        <begin position="516"/>
        <end position="542"/>
    </location>
</feature>
<evidence type="ECO:0000256" key="1">
    <source>
        <dbReference type="SAM" id="MobiDB-lite"/>
    </source>
</evidence>
<dbReference type="SUPFAM" id="SSF103515">
    <property type="entry name" value="Autotransporter"/>
    <property type="match status" value="1"/>
</dbReference>